<keyword evidence="3" id="KW-1185">Reference proteome</keyword>
<gene>
    <name evidence="2" type="ORF">EHQ58_09830</name>
</gene>
<protein>
    <submittedName>
        <fullName evidence="2">Uncharacterized protein</fullName>
    </submittedName>
</protein>
<comment type="caution">
    <text evidence="2">The sequence shown here is derived from an EMBL/GenBank/DDBJ whole genome shotgun (WGS) entry which is preliminary data.</text>
</comment>
<dbReference type="AlphaFoldDB" id="A0A4R9K0Q9"/>
<proteinExistence type="predicted"/>
<evidence type="ECO:0000256" key="1">
    <source>
        <dbReference type="SAM" id="MobiDB-lite"/>
    </source>
</evidence>
<feature type="compositionally biased region" description="Low complexity" evidence="1">
    <location>
        <begin position="63"/>
        <end position="73"/>
    </location>
</feature>
<name>A0A4R9K0Q9_9LEPT</name>
<organism evidence="2 3">
    <name type="scientific">Leptospira ognonensis</name>
    <dbReference type="NCBI Taxonomy" id="2484945"/>
    <lineage>
        <taxon>Bacteria</taxon>
        <taxon>Pseudomonadati</taxon>
        <taxon>Spirochaetota</taxon>
        <taxon>Spirochaetia</taxon>
        <taxon>Leptospirales</taxon>
        <taxon>Leptospiraceae</taxon>
        <taxon>Leptospira</taxon>
    </lineage>
</organism>
<evidence type="ECO:0000313" key="2">
    <source>
        <dbReference type="EMBL" id="TGL59233.1"/>
    </source>
</evidence>
<evidence type="ECO:0000313" key="3">
    <source>
        <dbReference type="Proteomes" id="UP000297693"/>
    </source>
</evidence>
<accession>A0A4R9K0Q9</accession>
<dbReference type="Proteomes" id="UP000297693">
    <property type="component" value="Unassembled WGS sequence"/>
</dbReference>
<dbReference type="EMBL" id="RQGD01000025">
    <property type="protein sequence ID" value="TGL59233.1"/>
    <property type="molecule type" value="Genomic_DNA"/>
</dbReference>
<sequence length="73" mass="7274">MISRQDILDLLEDDGGAPGSSSPSSNTQSENTGNNTPISNSQNLDYYGLTNSPTGTTTGGASGSPAGANPTGR</sequence>
<feature type="compositionally biased region" description="Polar residues" evidence="1">
    <location>
        <begin position="26"/>
        <end position="44"/>
    </location>
</feature>
<feature type="region of interest" description="Disordered" evidence="1">
    <location>
        <begin position="1"/>
        <end position="73"/>
    </location>
</feature>
<reference evidence="2" key="1">
    <citation type="journal article" date="2019" name="PLoS Negl. Trop. Dis.">
        <title>Revisiting the worldwide diversity of Leptospira species in the environment.</title>
        <authorList>
            <person name="Vincent A.T."/>
            <person name="Schiettekatte O."/>
            <person name="Bourhy P."/>
            <person name="Veyrier F.J."/>
            <person name="Picardeau M."/>
        </authorList>
    </citation>
    <scope>NUCLEOTIDE SEQUENCE [LARGE SCALE GENOMIC DNA]</scope>
    <source>
        <strain evidence="2">201702476</strain>
    </source>
</reference>